<feature type="domain" description="Mediator complex subunit Med1" evidence="10">
    <location>
        <begin position="165"/>
        <end position="295"/>
    </location>
</feature>
<evidence type="ECO:0000313" key="11">
    <source>
        <dbReference type="Ensembl" id="ENSMMOP00000005835.1"/>
    </source>
</evidence>
<evidence type="ECO:0000256" key="2">
    <source>
        <dbReference type="ARBA" id="ARBA00006210"/>
    </source>
</evidence>
<evidence type="ECO:0000256" key="1">
    <source>
        <dbReference type="ARBA" id="ARBA00004123"/>
    </source>
</evidence>
<evidence type="ECO:0000256" key="7">
    <source>
        <dbReference type="ARBA" id="ARBA00023242"/>
    </source>
</evidence>
<organism evidence="11 12">
    <name type="scientific">Mola mola</name>
    <name type="common">Ocean sunfish</name>
    <name type="synonym">Tetraodon mola</name>
    <dbReference type="NCBI Taxonomy" id="94237"/>
    <lineage>
        <taxon>Eukaryota</taxon>
        <taxon>Metazoa</taxon>
        <taxon>Chordata</taxon>
        <taxon>Craniata</taxon>
        <taxon>Vertebrata</taxon>
        <taxon>Euteleostomi</taxon>
        <taxon>Actinopterygii</taxon>
        <taxon>Neopterygii</taxon>
        <taxon>Teleostei</taxon>
        <taxon>Neoteleostei</taxon>
        <taxon>Acanthomorphata</taxon>
        <taxon>Eupercaria</taxon>
        <taxon>Tetraodontiformes</taxon>
        <taxon>Molidae</taxon>
        <taxon>Mola</taxon>
    </lineage>
</organism>
<evidence type="ECO:0000259" key="10">
    <source>
        <dbReference type="Pfam" id="PF10744"/>
    </source>
</evidence>
<evidence type="ECO:0000256" key="3">
    <source>
        <dbReference type="ARBA" id="ARBA00020612"/>
    </source>
</evidence>
<dbReference type="AlphaFoldDB" id="A0A3Q4ANB0"/>
<evidence type="ECO:0000256" key="5">
    <source>
        <dbReference type="ARBA" id="ARBA00023159"/>
    </source>
</evidence>
<keyword evidence="7 9" id="KW-0539">Nucleus</keyword>
<proteinExistence type="inferred from homology"/>
<reference evidence="11" key="1">
    <citation type="submission" date="2025-08" db="UniProtKB">
        <authorList>
            <consortium name="Ensembl"/>
        </authorList>
    </citation>
    <scope>IDENTIFICATION</scope>
</reference>
<dbReference type="GO" id="GO:0016592">
    <property type="term" value="C:mediator complex"/>
    <property type="evidence" value="ECO:0007669"/>
    <property type="project" value="InterPro"/>
</dbReference>
<keyword evidence="12" id="KW-1185">Reference proteome</keyword>
<dbReference type="Pfam" id="PF10744">
    <property type="entry name" value="Med1"/>
    <property type="match status" value="2"/>
</dbReference>
<sequence length="398" mass="44558">FYFSSSRSSLCCLPFSLVSELRVKFADRTWNETFQLVRRCMVRQLFSAFCLCSMSLMSSLNTTKSRLEVIAKQQGMSFHMTDATCYLTADLFHLEVLLLPCGGVEDVKVAPHAGFPVLRMLIVLLIRHRSKHFAEFSVKLAGLCAQYNIPGDKYPLLQDGPVFLPLSEVSHEMLPAFFLLKLQPAIPITLSLVNKLSQITDVVIPEVDLQWAPLPKLLMRQSQHANSHQEAKDEQDPLPGGVTHNYILPGAAWEVPAQTGTVVDSIPFTHPAHIPALLELLRHQCTVNTLLRTCMASQYARTGRTVFPPHNWFTCSKLDRRKGGNKLWVLVDISDSHQISCTLFGAGIKDSSLDEYLSTVMKRYGFANDCISTTSAKVQRRMGLGLPAYEGLRRLFSS</sequence>
<dbReference type="GO" id="GO:0042809">
    <property type="term" value="F:nuclear vitamin D receptor binding"/>
    <property type="evidence" value="ECO:0007669"/>
    <property type="project" value="TreeGrafter"/>
</dbReference>
<evidence type="ECO:0000256" key="6">
    <source>
        <dbReference type="ARBA" id="ARBA00023163"/>
    </source>
</evidence>
<reference evidence="11" key="2">
    <citation type="submission" date="2025-09" db="UniProtKB">
        <authorList>
            <consortium name="Ensembl"/>
        </authorList>
    </citation>
    <scope>IDENTIFICATION</scope>
</reference>
<evidence type="ECO:0000256" key="8">
    <source>
        <dbReference type="ARBA" id="ARBA00031254"/>
    </source>
</evidence>
<comment type="function">
    <text evidence="9">Component of the Mediator complex, a coactivator involved in the regulated transcription of nearly all RNA polymerase II-dependent genes. Mediator functions as a bridge to convey information from gene-specific regulatory proteins to the basal RNA polymerase II transcription machinery. Mediator is recruited to promoters by direct interactions with regulatory proteins and serves as a scaffold for the assembly of a functional preinitiation complex with RNA polymerase II and the general transcription factors.</text>
</comment>
<dbReference type="GO" id="GO:0097067">
    <property type="term" value="P:cellular response to thyroid hormone stimulus"/>
    <property type="evidence" value="ECO:0007669"/>
    <property type="project" value="TreeGrafter"/>
</dbReference>
<comment type="similarity">
    <text evidence="2 9">Belongs to the Mediator complex subunit 1 family.</text>
</comment>
<keyword evidence="6 9" id="KW-0804">Transcription</keyword>
<evidence type="ECO:0000256" key="9">
    <source>
        <dbReference type="RuleBase" id="RU364059"/>
    </source>
</evidence>
<dbReference type="InterPro" id="IPR019680">
    <property type="entry name" value="Mediator_Med1"/>
</dbReference>
<keyword evidence="4 9" id="KW-0805">Transcription regulation</keyword>
<dbReference type="InterPro" id="IPR051999">
    <property type="entry name" value="Mediator_complex_subunit_1"/>
</dbReference>
<dbReference type="PANTHER" id="PTHR12881">
    <property type="entry name" value="MEDIATOR OF RNA POLYMERASE II TRANSCRIPTION SUBUNIT 1"/>
    <property type="match status" value="1"/>
</dbReference>
<comment type="subcellular location">
    <subcellularLocation>
        <location evidence="1 9">Nucleus</location>
    </subcellularLocation>
</comment>
<protein>
    <recommendedName>
        <fullName evidence="3 9">Mediator of RNA polymerase II transcription subunit 1</fullName>
    </recommendedName>
    <alternativeName>
        <fullName evidence="8 9">Mediator complex subunit 1</fullName>
    </alternativeName>
</protein>
<dbReference type="Ensembl" id="ENSMMOT00000005938.1">
    <property type="protein sequence ID" value="ENSMMOP00000005835.1"/>
    <property type="gene ID" value="ENSMMOG00000004571.1"/>
</dbReference>
<evidence type="ECO:0000256" key="4">
    <source>
        <dbReference type="ARBA" id="ARBA00023015"/>
    </source>
</evidence>
<dbReference type="GO" id="GO:0003712">
    <property type="term" value="F:transcription coregulator activity"/>
    <property type="evidence" value="ECO:0007669"/>
    <property type="project" value="InterPro"/>
</dbReference>
<dbReference type="GO" id="GO:0045944">
    <property type="term" value="P:positive regulation of transcription by RNA polymerase II"/>
    <property type="evidence" value="ECO:0007669"/>
    <property type="project" value="UniProtKB-ARBA"/>
</dbReference>
<evidence type="ECO:0000313" key="12">
    <source>
        <dbReference type="Proteomes" id="UP000261620"/>
    </source>
</evidence>
<accession>A0A3Q4ANB0</accession>
<dbReference type="Proteomes" id="UP000261620">
    <property type="component" value="Unplaced"/>
</dbReference>
<dbReference type="PANTHER" id="PTHR12881:SF4">
    <property type="entry name" value="MEDIATOR OF RNA POLYMERASE II TRANSCRIPTION SUBUNIT 1"/>
    <property type="match status" value="1"/>
</dbReference>
<keyword evidence="5 9" id="KW-0010">Activator</keyword>
<name>A0A3Q4ANB0_MOLML</name>
<dbReference type="GO" id="GO:0046966">
    <property type="term" value="F:nuclear thyroid hormone receptor binding"/>
    <property type="evidence" value="ECO:0007669"/>
    <property type="project" value="TreeGrafter"/>
</dbReference>
<feature type="domain" description="Mediator complex subunit Med1" evidence="10">
    <location>
        <begin position="58"/>
        <end position="152"/>
    </location>
</feature>
<dbReference type="GO" id="GO:0042974">
    <property type="term" value="F:nuclear retinoic acid receptor binding"/>
    <property type="evidence" value="ECO:0007669"/>
    <property type="project" value="TreeGrafter"/>
</dbReference>